<keyword evidence="2" id="KW-1185">Reference proteome</keyword>
<name>A0A395GAH2_9STAP</name>
<dbReference type="Proteomes" id="UP000229523">
    <property type="component" value="Unassembled WGS sequence"/>
</dbReference>
<protein>
    <submittedName>
        <fullName evidence="1">Uncharacterized protein</fullName>
    </submittedName>
</protein>
<accession>A0A395GAH2</accession>
<evidence type="ECO:0000313" key="2">
    <source>
        <dbReference type="Proteomes" id="UP000229523"/>
    </source>
</evidence>
<comment type="caution">
    <text evidence="1">The sequence shown here is derived from an EMBL/GenBank/DDBJ whole genome shotgun (WGS) entry which is preliminary data.</text>
</comment>
<dbReference type="RefSeq" id="WP_099581338.1">
    <property type="nucleotide sequence ID" value="NZ_MJBI02000003.1"/>
</dbReference>
<proteinExistence type="predicted"/>
<dbReference type="EMBL" id="MJBI02000003">
    <property type="protein sequence ID" value="RAI80653.1"/>
    <property type="molecule type" value="Genomic_DNA"/>
</dbReference>
<reference evidence="1 2" key="1">
    <citation type="journal article" date="2018" name="Front. Microbiol.">
        <title>Description and Comparative Genomics of Macrococcus caseolyticus subsp. hominis subsp. nov., Macrococcus goetzii sp. nov., Macrococcus epidermidis sp. nov., and Macrococcus bohemicus sp. nov., Novel Macrococci From Human Clinical Material With Virulence Potential and Suspected Uptake of Foreign DNA by Natural Transformation.</title>
        <authorList>
            <person name="Maslanova I."/>
            <person name="Wertheimer Z."/>
            <person name="Sedlacek I."/>
            <person name="Svec P."/>
            <person name="Indrakova A."/>
            <person name="Kovarovic V."/>
            <person name="Schumann P."/>
            <person name="Sproer C."/>
            <person name="Kralova S."/>
            <person name="Sedo O."/>
            <person name="Kristofova L."/>
            <person name="Vrbovska V."/>
            <person name="Fuzik T."/>
            <person name="Petras P."/>
            <person name="Zdrahal Z."/>
            <person name="Ruzickova V."/>
            <person name="Doskar J."/>
            <person name="Pantucek R."/>
        </authorList>
    </citation>
    <scope>NUCLEOTIDE SEQUENCE [LARGE SCALE GENOMIC DNA]</scope>
    <source>
        <strain evidence="1 2">CCM 4927</strain>
    </source>
</reference>
<sequence>MKKVLVSTLADGLLLCGTGLNEADAATKYNLTSKTVVNKIKHSTLAPNGIKIGKKLISVHLNNFKTTAEIKKFRKVLKTKEYYPAIKKSEWK</sequence>
<evidence type="ECO:0000313" key="1">
    <source>
        <dbReference type="EMBL" id="RAI80653.1"/>
    </source>
</evidence>
<dbReference type="AlphaFoldDB" id="A0A395GAH2"/>
<gene>
    <name evidence="1" type="ORF">BFS35_009440</name>
</gene>
<organism evidence="1 2">
    <name type="scientific">Macrococcoides goetzii</name>
    <dbReference type="NCBI Taxonomy" id="1891097"/>
    <lineage>
        <taxon>Bacteria</taxon>
        <taxon>Bacillati</taxon>
        <taxon>Bacillota</taxon>
        <taxon>Bacilli</taxon>
        <taxon>Bacillales</taxon>
        <taxon>Staphylococcaceae</taxon>
        <taxon>Macrococcoides</taxon>
    </lineage>
</organism>